<accession>A0A843S1L4</accession>
<evidence type="ECO:0000313" key="2">
    <source>
        <dbReference type="Proteomes" id="UP000444318"/>
    </source>
</evidence>
<sequence length="280" mass="30592">MRPQFSLYVVLLVPLVLVGLYWSSSRPASEPVAARPQAAIPADLAGTHKPTYPALLPKRDPRYTLAQQVDQLASTGRPSDAYDAYWLVQNCINFQLTGDLAVADGDFMRPANVAEKSAEKLLCADMTERMKTARLELLTLAAKAGIDGADLAFLQTGPFGDPSALESRPDDPLVRAWKAEALGYLEVKAQQGDIPSIITLLGEYNEDSDLLKQHPVAALRYATVVHDHYEMVLGGASKTTPNPLPEEFMQKMSEGLSPDQVRLATAEGKQLLAHAMEKRH</sequence>
<name>A0A843S1L4_9BURK</name>
<proteinExistence type="predicted"/>
<dbReference type="Proteomes" id="UP000444318">
    <property type="component" value="Unassembled WGS sequence"/>
</dbReference>
<keyword evidence="2" id="KW-1185">Reference proteome</keyword>
<comment type="caution">
    <text evidence="1">The sequence shown here is derived from an EMBL/GenBank/DDBJ whole genome shotgun (WGS) entry which is preliminary data.</text>
</comment>
<reference evidence="1 2" key="1">
    <citation type="submission" date="2019-10" db="EMBL/GenBank/DDBJ databases">
        <title>Two novel species isolated from a subtropical stream in China.</title>
        <authorList>
            <person name="Lu H."/>
        </authorList>
    </citation>
    <scope>NUCLEOTIDE SEQUENCE [LARGE SCALE GENOMIC DNA]</scope>
    <source>
        <strain evidence="1 2">FT103W</strain>
    </source>
</reference>
<protein>
    <recommendedName>
        <fullName evidence="3">Sel1 repeat family protein</fullName>
    </recommendedName>
</protein>
<dbReference type="EMBL" id="WHUF01000001">
    <property type="protein sequence ID" value="MQA17979.1"/>
    <property type="molecule type" value="Genomic_DNA"/>
</dbReference>
<dbReference type="RefSeq" id="WP_152800679.1">
    <property type="nucleotide sequence ID" value="NZ_WHUF01000001.1"/>
</dbReference>
<gene>
    <name evidence="1" type="ORF">GEV01_00480</name>
</gene>
<organism evidence="1 2">
    <name type="scientific">Rugamonas rivuli</name>
    <dbReference type="NCBI Taxonomy" id="2743358"/>
    <lineage>
        <taxon>Bacteria</taxon>
        <taxon>Pseudomonadati</taxon>
        <taxon>Pseudomonadota</taxon>
        <taxon>Betaproteobacteria</taxon>
        <taxon>Burkholderiales</taxon>
        <taxon>Oxalobacteraceae</taxon>
        <taxon>Telluria group</taxon>
        <taxon>Rugamonas</taxon>
    </lineage>
</organism>
<dbReference type="AlphaFoldDB" id="A0A843S1L4"/>
<evidence type="ECO:0008006" key="3">
    <source>
        <dbReference type="Google" id="ProtNLM"/>
    </source>
</evidence>
<evidence type="ECO:0000313" key="1">
    <source>
        <dbReference type="EMBL" id="MQA17979.1"/>
    </source>
</evidence>